<organism evidence="2 3">
    <name type="scientific">Hyaloscypha variabilis (strain UAMH 11265 / GT02V1 / F)</name>
    <name type="common">Meliniomyces variabilis</name>
    <dbReference type="NCBI Taxonomy" id="1149755"/>
    <lineage>
        <taxon>Eukaryota</taxon>
        <taxon>Fungi</taxon>
        <taxon>Dikarya</taxon>
        <taxon>Ascomycota</taxon>
        <taxon>Pezizomycotina</taxon>
        <taxon>Leotiomycetes</taxon>
        <taxon>Helotiales</taxon>
        <taxon>Hyaloscyphaceae</taxon>
        <taxon>Hyaloscypha</taxon>
        <taxon>Hyaloscypha variabilis</taxon>
    </lineage>
</organism>
<protein>
    <submittedName>
        <fullName evidence="2">RNI-like protein</fullName>
    </submittedName>
</protein>
<dbReference type="STRING" id="1149755.A0A2J6QWD3"/>
<dbReference type="EMBL" id="KZ613966">
    <property type="protein sequence ID" value="PMD30580.1"/>
    <property type="molecule type" value="Genomic_DNA"/>
</dbReference>
<evidence type="ECO:0000313" key="3">
    <source>
        <dbReference type="Proteomes" id="UP000235786"/>
    </source>
</evidence>
<accession>A0A2J6QWD3</accession>
<feature type="region of interest" description="Disordered" evidence="1">
    <location>
        <begin position="664"/>
        <end position="689"/>
    </location>
</feature>
<feature type="compositionally biased region" description="Basic and acidic residues" evidence="1">
    <location>
        <begin position="568"/>
        <end position="580"/>
    </location>
</feature>
<reference evidence="2 3" key="1">
    <citation type="submission" date="2016-04" db="EMBL/GenBank/DDBJ databases">
        <title>A degradative enzymes factory behind the ericoid mycorrhizal symbiosis.</title>
        <authorList>
            <consortium name="DOE Joint Genome Institute"/>
            <person name="Martino E."/>
            <person name="Morin E."/>
            <person name="Grelet G."/>
            <person name="Kuo A."/>
            <person name="Kohler A."/>
            <person name="Daghino S."/>
            <person name="Barry K."/>
            <person name="Choi C."/>
            <person name="Cichocki N."/>
            <person name="Clum A."/>
            <person name="Copeland A."/>
            <person name="Hainaut M."/>
            <person name="Haridas S."/>
            <person name="Labutti K."/>
            <person name="Lindquist E."/>
            <person name="Lipzen A."/>
            <person name="Khouja H.-R."/>
            <person name="Murat C."/>
            <person name="Ohm R."/>
            <person name="Olson A."/>
            <person name="Spatafora J."/>
            <person name="Veneault-Fourrey C."/>
            <person name="Henrissat B."/>
            <person name="Grigoriev I."/>
            <person name="Martin F."/>
            <person name="Perotto S."/>
        </authorList>
    </citation>
    <scope>NUCLEOTIDE SEQUENCE [LARGE SCALE GENOMIC DNA]</scope>
    <source>
        <strain evidence="2 3">F</strain>
    </source>
</reference>
<evidence type="ECO:0000256" key="1">
    <source>
        <dbReference type="SAM" id="MobiDB-lite"/>
    </source>
</evidence>
<name>A0A2J6QWD3_HYAVF</name>
<dbReference type="AlphaFoldDB" id="A0A2J6QWD3"/>
<evidence type="ECO:0000313" key="2">
    <source>
        <dbReference type="EMBL" id="PMD30580.1"/>
    </source>
</evidence>
<proteinExistence type="predicted"/>
<sequence length="790" mass="89513">MAFAPPSYQAAAYRRLWIIIAPYVQLSDLYATCLVSRQWHQVFAPLLWGAPASRFGNDSNSVYLSLTRFKRLLARTRLDVRRLAHTLHIPPAQADLYDGPQAGWLRDILDRLPCLQALIVSNLAFFDHEALKTIHQCTESTVYPLRLLTASDCENTTATSLASALCHFPDLIYLDLSSSHGARNPIVLRQIGALNELRILKLRNCGLRDDDIDYLTFTPRLRSLDVSKNFLTERGLSKIIDRLPPANLPYRRSEAPSALSRRYSGVPLPTKVLADGLEDYVAKRLTSGLDGYLIIEEGLPSTFTHLWLASNYITIDELNKLLNYPSLQQLDCGSLNLSQKPTELLSPSSPGARRYSHPPPEIEILSPALFAHAFRNLRSLRIHHSVITGHPFSGQEVVVEEQCFELHSEDLRFELDSTEVFKTGMIFELDDTSITLHEEPESIDPVDPPSEHHANFETPDDVGVEETPISPVSPISPISPINFERKFSKFERTREFVPRKALPPRLSISEHNRPPPTHAILPSTNAVPLGPETFRYNYRSGEEGHWHEALANRHKPTTLKELIEEVTQRRHRTEARERHPGRFKPSTLPNLKTLTLTDVPSTTHRRHVPDSLALFIHECAEEEELARLEELAHHQDPNQIPQWHLYSPHSPLKLQRLVLEMTSHPEPLAPPRSPRHKRESFTKSSTEDADSELFMQESQSDFSFFGEDDGGLLVSEGRIDRAINVDGGLIWESGREAHALDVVGELSGWRREKRRAFECGRRVRRGPVESALLGHWRGEIKVVKEVIPAC</sequence>
<feature type="region of interest" description="Disordered" evidence="1">
    <location>
        <begin position="439"/>
        <end position="465"/>
    </location>
</feature>
<dbReference type="Proteomes" id="UP000235786">
    <property type="component" value="Unassembled WGS sequence"/>
</dbReference>
<keyword evidence="3" id="KW-1185">Reference proteome</keyword>
<dbReference type="OrthoDB" id="408631at2759"/>
<feature type="region of interest" description="Disordered" evidence="1">
    <location>
        <begin position="506"/>
        <end position="526"/>
    </location>
</feature>
<dbReference type="Gene3D" id="3.80.10.10">
    <property type="entry name" value="Ribonuclease Inhibitor"/>
    <property type="match status" value="1"/>
</dbReference>
<dbReference type="InterPro" id="IPR032675">
    <property type="entry name" value="LRR_dom_sf"/>
</dbReference>
<gene>
    <name evidence="2" type="ORF">L207DRAFT_443612</name>
</gene>
<dbReference type="SUPFAM" id="SSF52047">
    <property type="entry name" value="RNI-like"/>
    <property type="match status" value="1"/>
</dbReference>
<feature type="region of interest" description="Disordered" evidence="1">
    <location>
        <begin position="568"/>
        <end position="589"/>
    </location>
</feature>